<dbReference type="PANTHER" id="PTHR33794">
    <property type="entry name" value="BACILLOLYSIN"/>
    <property type="match status" value="1"/>
</dbReference>
<dbReference type="PRINTS" id="PR00730">
    <property type="entry name" value="THERMOLYSIN"/>
</dbReference>
<dbReference type="Pfam" id="PF01447">
    <property type="entry name" value="Peptidase_M4"/>
    <property type="match status" value="1"/>
</dbReference>
<protein>
    <recommendedName>
        <fullName evidence="9">Neutral metalloproteinase</fullName>
        <ecNumber evidence="9">3.4.24.-</ecNumber>
    </recommendedName>
</protein>
<dbReference type="Pfam" id="PF07504">
    <property type="entry name" value="FTP"/>
    <property type="match status" value="1"/>
</dbReference>
<comment type="cofactor">
    <cofactor evidence="9">
        <name>Zn(2+)</name>
        <dbReference type="ChEBI" id="CHEBI:29105"/>
    </cofactor>
</comment>
<feature type="chain" id="PRO_5031601111" description="Neutral metalloproteinase" evidence="9">
    <location>
        <begin position="31"/>
        <end position="671"/>
    </location>
</feature>
<dbReference type="InterPro" id="IPR011096">
    <property type="entry name" value="FTP_domain"/>
</dbReference>
<feature type="active site" evidence="8">
    <location>
        <position position="361"/>
    </location>
</feature>
<evidence type="ECO:0000256" key="9">
    <source>
        <dbReference type="RuleBase" id="RU366073"/>
    </source>
</evidence>
<feature type="compositionally biased region" description="Polar residues" evidence="10">
    <location>
        <begin position="42"/>
        <end position="58"/>
    </location>
</feature>
<comment type="similarity">
    <text evidence="1 9">Belongs to the peptidase M4 family.</text>
</comment>
<comment type="caution">
    <text evidence="14">The sequence shown here is derived from an EMBL/GenBank/DDBJ whole genome shotgun (WGS) entry which is preliminary data.</text>
</comment>
<evidence type="ECO:0000313" key="14">
    <source>
        <dbReference type="EMBL" id="NYG59957.1"/>
    </source>
</evidence>
<dbReference type="InterPro" id="IPR013856">
    <property type="entry name" value="Peptidase_M4_domain"/>
</dbReference>
<keyword evidence="5 9" id="KW-0378">Hydrolase</keyword>
<feature type="region of interest" description="Disordered" evidence="10">
    <location>
        <begin position="30"/>
        <end position="83"/>
    </location>
</feature>
<evidence type="ECO:0000313" key="15">
    <source>
        <dbReference type="Proteomes" id="UP000540656"/>
    </source>
</evidence>
<dbReference type="Gene3D" id="3.10.170.10">
    <property type="match status" value="1"/>
</dbReference>
<evidence type="ECO:0000259" key="11">
    <source>
        <dbReference type="Pfam" id="PF01447"/>
    </source>
</evidence>
<keyword evidence="7 9" id="KW-0482">Metalloprotease</keyword>
<keyword evidence="3" id="KW-0479">Metal-binding</keyword>
<sequence>MSQNPLSRRRRILVATTTIALLGLAQTAHADDHGDDVKPPQRDSQSSNQAKTRNSAKQISPAERRQLVSEAKSKQSATAKQLKLPSAQGLVAKDVQVDGGGAQHTRYDRTYKGLRVLGGDVLVHTDDKGAVADVQHASRKDVRVASTKARISKKTAELAGARAADYPVRSKKAELIVFAGKDGDVLAWDTVVKGIRKDQTPSRMHVIVDATTGKALAQWDEIHNASGEGIFVGTVQIDTKAVSGGYEMTDTVRGNGTTIDMNNAQSGGSVMTDSDNAWGDGTMGDPHSAGVDAHYGAAQTWDYFLDRHDRHGIFDDGQGVPSRVHYGNNYVNAFWDGQQMTYGDGENNQNPLTELDVAGHEMSHGVTEATAGLVYYGDAGGLNESTSDIFGTSVEFNAGNADDVGDYLVGEEIDINGNGTPLRYMDKPSRDGSSYDCWTSSMGSADPHYTSGPGNHFFYLASEGSGAKTINGVDYNSPTCDSSTVEGIGRASVEQIWYRALSTYMTSTTTYPEARDATVRAAVDLYGAESAECAGIESAWDGVAVPQNDFTCTNSGGTDPEEPPTGACEDLSSTESGRLARSGSYGYEPGSQGYYTSSASGTHAACIDGPAGTDFDLYLEKWNGTAWTRVAASTSSGSHEEIRYDGSSGSYSYVVQSYSGSGSYTMRFSKP</sequence>
<feature type="domain" description="FTP" evidence="13">
    <location>
        <begin position="89"/>
        <end position="135"/>
    </location>
</feature>
<evidence type="ECO:0000256" key="5">
    <source>
        <dbReference type="ARBA" id="ARBA00022801"/>
    </source>
</evidence>
<feature type="compositionally biased region" description="Basic and acidic residues" evidence="10">
    <location>
        <begin position="62"/>
        <end position="73"/>
    </location>
</feature>
<dbReference type="Gene3D" id="2.60.120.380">
    <property type="match status" value="1"/>
</dbReference>
<dbReference type="Gene3D" id="1.10.390.10">
    <property type="entry name" value="Neutral Protease Domain 2"/>
    <property type="match status" value="1"/>
</dbReference>
<organism evidence="14 15">
    <name type="scientific">Nocardioides daedukensis</name>
    <dbReference type="NCBI Taxonomy" id="634462"/>
    <lineage>
        <taxon>Bacteria</taxon>
        <taxon>Bacillati</taxon>
        <taxon>Actinomycetota</taxon>
        <taxon>Actinomycetes</taxon>
        <taxon>Propionibacteriales</taxon>
        <taxon>Nocardioidaceae</taxon>
        <taxon>Nocardioides</taxon>
    </lineage>
</organism>
<reference evidence="14 15" key="1">
    <citation type="submission" date="2020-07" db="EMBL/GenBank/DDBJ databases">
        <title>Sequencing the genomes of 1000 actinobacteria strains.</title>
        <authorList>
            <person name="Klenk H.-P."/>
        </authorList>
    </citation>
    <scope>NUCLEOTIDE SEQUENCE [LARGE SCALE GENOMIC DNA]</scope>
    <source>
        <strain evidence="14 15">DSM 23819</strain>
    </source>
</reference>
<accession>A0A7Y9S3M9</accession>
<dbReference type="GO" id="GO:0046872">
    <property type="term" value="F:metal ion binding"/>
    <property type="evidence" value="ECO:0007669"/>
    <property type="project" value="UniProtKB-UniRule"/>
</dbReference>
<keyword evidence="15" id="KW-1185">Reference proteome</keyword>
<dbReference type="Gene3D" id="3.10.450.40">
    <property type="match status" value="1"/>
</dbReference>
<feature type="domain" description="Peptidase M4 C-terminal" evidence="12">
    <location>
        <begin position="371"/>
        <end position="545"/>
    </location>
</feature>
<dbReference type="Pfam" id="PF02868">
    <property type="entry name" value="Peptidase_M4_C"/>
    <property type="match status" value="1"/>
</dbReference>
<feature type="signal peptide" evidence="9">
    <location>
        <begin position="1"/>
        <end position="30"/>
    </location>
</feature>
<dbReference type="GO" id="GO:0005576">
    <property type="term" value="C:extracellular region"/>
    <property type="evidence" value="ECO:0007669"/>
    <property type="project" value="UniProtKB-SubCell"/>
</dbReference>
<evidence type="ECO:0000259" key="13">
    <source>
        <dbReference type="Pfam" id="PF07504"/>
    </source>
</evidence>
<evidence type="ECO:0000256" key="3">
    <source>
        <dbReference type="ARBA" id="ARBA00022723"/>
    </source>
</evidence>
<dbReference type="Gene3D" id="3.10.450.490">
    <property type="match status" value="1"/>
</dbReference>
<dbReference type="CDD" id="cd09597">
    <property type="entry name" value="M4_TLP"/>
    <property type="match status" value="1"/>
</dbReference>
<dbReference type="EMBL" id="JACCAA010000001">
    <property type="protein sequence ID" value="NYG59957.1"/>
    <property type="molecule type" value="Genomic_DNA"/>
</dbReference>
<evidence type="ECO:0000256" key="4">
    <source>
        <dbReference type="ARBA" id="ARBA00022729"/>
    </source>
</evidence>
<dbReference type="InterPro" id="IPR027268">
    <property type="entry name" value="Peptidase_M4/M1_CTD_sf"/>
</dbReference>
<evidence type="ECO:0000256" key="6">
    <source>
        <dbReference type="ARBA" id="ARBA00022833"/>
    </source>
</evidence>
<proteinExistence type="inferred from homology"/>
<evidence type="ECO:0000256" key="10">
    <source>
        <dbReference type="SAM" id="MobiDB-lite"/>
    </source>
</evidence>
<dbReference type="GO" id="GO:0004222">
    <property type="term" value="F:metalloendopeptidase activity"/>
    <property type="evidence" value="ECO:0007669"/>
    <property type="project" value="UniProtKB-UniRule"/>
</dbReference>
<dbReference type="Proteomes" id="UP000540656">
    <property type="component" value="Unassembled WGS sequence"/>
</dbReference>
<keyword evidence="6 9" id="KW-0862">Zinc</keyword>
<feature type="compositionally biased region" description="Basic and acidic residues" evidence="10">
    <location>
        <begin position="30"/>
        <end position="41"/>
    </location>
</feature>
<dbReference type="SUPFAM" id="SSF55486">
    <property type="entry name" value="Metalloproteases ('zincins'), catalytic domain"/>
    <property type="match status" value="1"/>
</dbReference>
<feature type="active site" description="Proton donor" evidence="8">
    <location>
        <position position="448"/>
    </location>
</feature>
<gene>
    <name evidence="14" type="ORF">BJ980_002880</name>
</gene>
<comment type="subcellular location">
    <subcellularLocation>
        <location evidence="9">Secreted</location>
    </subcellularLocation>
</comment>
<comment type="function">
    <text evidence="9">Extracellular zinc metalloprotease.</text>
</comment>
<evidence type="ECO:0000256" key="2">
    <source>
        <dbReference type="ARBA" id="ARBA00022670"/>
    </source>
</evidence>
<evidence type="ECO:0000256" key="7">
    <source>
        <dbReference type="ARBA" id="ARBA00023049"/>
    </source>
</evidence>
<keyword evidence="9" id="KW-0964">Secreted</keyword>
<evidence type="ECO:0000256" key="1">
    <source>
        <dbReference type="ARBA" id="ARBA00009388"/>
    </source>
</evidence>
<evidence type="ECO:0000259" key="12">
    <source>
        <dbReference type="Pfam" id="PF02868"/>
    </source>
</evidence>
<dbReference type="InterPro" id="IPR050728">
    <property type="entry name" value="Zinc_Metalloprotease_M4"/>
</dbReference>
<dbReference type="InterPro" id="IPR001570">
    <property type="entry name" value="Peptidase_M4_C_domain"/>
</dbReference>
<dbReference type="EC" id="3.4.24.-" evidence="9"/>
<dbReference type="GO" id="GO:0006508">
    <property type="term" value="P:proteolysis"/>
    <property type="evidence" value="ECO:0007669"/>
    <property type="project" value="UniProtKB-KW"/>
</dbReference>
<keyword evidence="4 9" id="KW-0732">Signal</keyword>
<dbReference type="InterPro" id="IPR023612">
    <property type="entry name" value="Peptidase_M4"/>
</dbReference>
<feature type="domain" description="Peptidase M4" evidence="11">
    <location>
        <begin position="226"/>
        <end position="368"/>
    </location>
</feature>
<dbReference type="RefSeq" id="WP_179502952.1">
    <property type="nucleotide sequence ID" value="NZ_JACCAA010000001.1"/>
</dbReference>
<name>A0A7Y9S3M9_9ACTN</name>
<feature type="region of interest" description="Disordered" evidence="10">
    <location>
        <begin position="552"/>
        <end position="574"/>
    </location>
</feature>
<dbReference type="PANTHER" id="PTHR33794:SF1">
    <property type="entry name" value="BACILLOLYSIN"/>
    <property type="match status" value="1"/>
</dbReference>
<dbReference type="AlphaFoldDB" id="A0A7Y9S3M9"/>
<keyword evidence="2 9" id="KW-0645">Protease</keyword>
<evidence type="ECO:0000256" key="8">
    <source>
        <dbReference type="PIRSR" id="PIRSR623612-1"/>
    </source>
</evidence>